<protein>
    <submittedName>
        <fullName evidence="2">Transcriptional regulator</fullName>
    </submittedName>
</protein>
<dbReference type="SMART" id="SM00530">
    <property type="entry name" value="HTH_XRE"/>
    <property type="match status" value="1"/>
</dbReference>
<organism evidence="2 3">
    <name type="scientific">Streptomyces atratus</name>
    <dbReference type="NCBI Taxonomy" id="1893"/>
    <lineage>
        <taxon>Bacteria</taxon>
        <taxon>Bacillati</taxon>
        <taxon>Actinomycetota</taxon>
        <taxon>Actinomycetes</taxon>
        <taxon>Kitasatosporales</taxon>
        <taxon>Streptomycetaceae</taxon>
        <taxon>Streptomyces</taxon>
    </lineage>
</organism>
<gene>
    <name evidence="2" type="ORF">C5746_26525</name>
</gene>
<dbReference type="SUPFAM" id="SSF47413">
    <property type="entry name" value="lambda repressor-like DNA-binding domains"/>
    <property type="match status" value="1"/>
</dbReference>
<dbReference type="InterPro" id="IPR043917">
    <property type="entry name" value="DUF5753"/>
</dbReference>
<dbReference type="RefSeq" id="WP_114246374.1">
    <property type="nucleotide sequence ID" value="NZ_CP027306.1"/>
</dbReference>
<evidence type="ECO:0000259" key="1">
    <source>
        <dbReference type="PROSITE" id="PS50943"/>
    </source>
</evidence>
<dbReference type="Pfam" id="PF13560">
    <property type="entry name" value="HTH_31"/>
    <property type="match status" value="1"/>
</dbReference>
<dbReference type="InterPro" id="IPR010982">
    <property type="entry name" value="Lambda_DNA-bd_dom_sf"/>
</dbReference>
<dbReference type="Gene3D" id="1.10.260.40">
    <property type="entry name" value="lambda repressor-like DNA-binding domains"/>
    <property type="match status" value="1"/>
</dbReference>
<dbReference type="KEGG" id="sata:C5746_26525"/>
<dbReference type="CDD" id="cd00093">
    <property type="entry name" value="HTH_XRE"/>
    <property type="match status" value="1"/>
</dbReference>
<accession>A0A2Z5JI49</accession>
<dbReference type="PROSITE" id="PS50943">
    <property type="entry name" value="HTH_CROC1"/>
    <property type="match status" value="1"/>
</dbReference>
<dbReference type="GeneID" id="95521958"/>
<evidence type="ECO:0000313" key="3">
    <source>
        <dbReference type="Proteomes" id="UP000252698"/>
    </source>
</evidence>
<feature type="domain" description="HTH cro/C1-type" evidence="1">
    <location>
        <begin position="18"/>
        <end position="73"/>
    </location>
</feature>
<name>A0A2Z5JI49_STRAR</name>
<evidence type="ECO:0000313" key="2">
    <source>
        <dbReference type="EMBL" id="AXE79894.1"/>
    </source>
</evidence>
<sequence>MASRTSPTERQKRLGRELRKMRLAADVSAQIAARLLGVDRSRLSNIEQGIRAISEDRLRTLAHACACQDQAYIEALAGMTKPARRGWWDRYRESLPDGLLDIAELEANALRMRTAHSVHIPGILQTSDHALAVFRVVVPALPEHEVALRLAHRVERQQVLEGGASPEYVGVIHEAALRMQFGGRKVARAQLDHLITVSESRHITLRVIPFEAGAFPGAGQTVNYAEGPVPQLDTVQVDSTHGPEFLYEEKQLAKYRSHLDWMERIALPPQKSRDFIHDIARHL</sequence>
<dbReference type="GO" id="GO:0003677">
    <property type="term" value="F:DNA binding"/>
    <property type="evidence" value="ECO:0007669"/>
    <property type="project" value="InterPro"/>
</dbReference>
<dbReference type="InterPro" id="IPR001387">
    <property type="entry name" value="Cro/C1-type_HTH"/>
</dbReference>
<dbReference type="AlphaFoldDB" id="A0A2Z5JI49"/>
<dbReference type="Pfam" id="PF19054">
    <property type="entry name" value="DUF5753"/>
    <property type="match status" value="1"/>
</dbReference>
<dbReference type="Proteomes" id="UP000252698">
    <property type="component" value="Chromosome"/>
</dbReference>
<reference evidence="2 3" key="1">
    <citation type="journal article" date="2018" name="Front. Microbiol.">
        <title>Genome Sequencing of Streptomyces atratus SCSIOZH16 and Activation Production of Nocardamine via Metabolic Engineering.</title>
        <authorList>
            <person name="Li Y."/>
            <person name="Zhang C."/>
            <person name="Liu C."/>
            <person name="Ju J."/>
            <person name="Ma J."/>
        </authorList>
    </citation>
    <scope>NUCLEOTIDE SEQUENCE [LARGE SCALE GENOMIC DNA]</scope>
    <source>
        <strain evidence="2 3">SCSIO_ZH16</strain>
    </source>
</reference>
<dbReference type="EMBL" id="CP027306">
    <property type="protein sequence ID" value="AXE79894.1"/>
    <property type="molecule type" value="Genomic_DNA"/>
</dbReference>
<proteinExistence type="predicted"/>